<dbReference type="AlphaFoldDB" id="G4Q570"/>
<gene>
    <name evidence="1" type="ordered locus">Acin_0822</name>
</gene>
<dbReference type="PATRIC" id="fig|568816.4.peg.794"/>
<accession>G4Q570</accession>
<sequence length="120" mass="13944">MSSKEGTFHSGGVFSLSRGEENSWEKGNLYTYAKYYYQPRATYVEHTMNGVADYMHGFKGYGLGLSYMLTRDWVLSLEYDDLEDLQYGTRSRTLWAGLSYYFKNYGNEEPEDQDKTEGTK</sequence>
<dbReference type="STRING" id="568816.Acin_0822"/>
<organism evidence="1 2">
    <name type="scientific">Acidaminococcus intestini (strain RyC-MR95)</name>
    <dbReference type="NCBI Taxonomy" id="568816"/>
    <lineage>
        <taxon>Bacteria</taxon>
        <taxon>Bacillati</taxon>
        <taxon>Bacillota</taxon>
        <taxon>Negativicutes</taxon>
        <taxon>Acidaminococcales</taxon>
        <taxon>Acidaminococcaceae</taxon>
        <taxon>Acidaminococcus</taxon>
    </lineage>
</organism>
<dbReference type="Proteomes" id="UP000007093">
    <property type="component" value="Chromosome"/>
</dbReference>
<dbReference type="HOGENOM" id="CLU_2044606_0_0_9"/>
<evidence type="ECO:0000313" key="1">
    <source>
        <dbReference type="EMBL" id="AEQ22052.1"/>
    </source>
</evidence>
<dbReference type="EMBL" id="CP003058">
    <property type="protein sequence ID" value="AEQ22052.1"/>
    <property type="molecule type" value="Genomic_DNA"/>
</dbReference>
<evidence type="ECO:0000313" key="2">
    <source>
        <dbReference type="Proteomes" id="UP000007093"/>
    </source>
</evidence>
<evidence type="ECO:0008006" key="3">
    <source>
        <dbReference type="Google" id="ProtNLM"/>
    </source>
</evidence>
<dbReference type="KEGG" id="ain:Acin_0822"/>
<name>G4Q570_ACIIR</name>
<protein>
    <recommendedName>
        <fullName evidence="3">Outer membrane protein beta-barrel domain-containing protein</fullName>
    </recommendedName>
</protein>
<keyword evidence="2" id="KW-1185">Reference proteome</keyword>
<reference evidence="1 2" key="1">
    <citation type="journal article" date="2011" name="J. Bacteriol.">
        <title>Complete genome sequence of Acidaminococcus intestini RYC-MR95, a Gram-negative bacterium from the phylum Firmicutes.</title>
        <authorList>
            <person name="D'Auria G."/>
            <person name="Galan J.C."/>
            <person name="Rodriguez-Alcayna M."/>
            <person name="Moya A."/>
            <person name="Baquero F."/>
            <person name="Latorre A."/>
        </authorList>
    </citation>
    <scope>NUCLEOTIDE SEQUENCE [LARGE SCALE GENOMIC DNA]</scope>
    <source>
        <strain evidence="1 2">RyC-MR95</strain>
    </source>
</reference>
<dbReference type="RefSeq" id="WP_014128322.1">
    <property type="nucleotide sequence ID" value="NC_016077.1"/>
</dbReference>
<dbReference type="Gene3D" id="2.40.160.20">
    <property type="match status" value="1"/>
</dbReference>
<proteinExistence type="predicted"/>
<dbReference type="InParanoid" id="G4Q570"/>